<sequence>MTSYKPLVTEDAGKERAREWAREVTVSDSFPLDVLEDVAPEEIPSAFRPDIEAQFNGTGREAACLKDAEATGSIRRCRCRMEWAWCAFFLCGLVILLAGALADSASKMLEEVEVRAELRAEIEGADSTTMTTSRASSTSSTRRASSTTTPAVVTPAYFVTLDTEGTPLVTKAGAPFEVFNLGMGRTWDGFKTKFEFLLPFLENRAESDLIVFMDGADVFWGGCDMEQFFRSYHEIVNRSKAPIVISAEIACGEQKCWKVPKVPSWADDMSHQNLGGGFWAGYVAPDGCRNTCCPCRKPPAVMFLNSGFMIGPMGDIRDMVKWSLEHYDEVSTLGDQSVIAHYWFHEGRSKITLDYAGELCLTMSDLQPSALFNLTHHGHIWNKAFGRKQCFIHGNGRSRGPMWDLLGSFARSPYGKRYLKIFAKKEDNVTQTEKEMKTLKKSSE</sequence>
<dbReference type="CDD" id="cd22997">
    <property type="entry name" value="GT_LH"/>
    <property type="match status" value="1"/>
</dbReference>
<name>A0A9P1C9A3_9DINO</name>
<accession>A0A9P1C9A3</accession>
<dbReference type="OrthoDB" id="422736at2759"/>
<evidence type="ECO:0000313" key="5">
    <source>
        <dbReference type="Proteomes" id="UP001152797"/>
    </source>
</evidence>
<evidence type="ECO:0000256" key="2">
    <source>
        <dbReference type="SAM" id="Phobius"/>
    </source>
</evidence>
<proteinExistence type="predicted"/>
<gene>
    <name evidence="3" type="ORF">C1SCF055_LOCUS14307</name>
</gene>
<organism evidence="3">
    <name type="scientific">Cladocopium goreaui</name>
    <dbReference type="NCBI Taxonomy" id="2562237"/>
    <lineage>
        <taxon>Eukaryota</taxon>
        <taxon>Sar</taxon>
        <taxon>Alveolata</taxon>
        <taxon>Dinophyceae</taxon>
        <taxon>Suessiales</taxon>
        <taxon>Symbiodiniaceae</taxon>
        <taxon>Cladocopium</taxon>
    </lineage>
</organism>
<dbReference type="EMBL" id="CAMXCT020001125">
    <property type="protein sequence ID" value="CAL1140373.1"/>
    <property type="molecule type" value="Genomic_DNA"/>
</dbReference>
<reference evidence="4 5" key="2">
    <citation type="submission" date="2024-05" db="EMBL/GenBank/DDBJ databases">
        <authorList>
            <person name="Chen Y."/>
            <person name="Shah S."/>
            <person name="Dougan E. K."/>
            <person name="Thang M."/>
            <person name="Chan C."/>
        </authorList>
    </citation>
    <scope>NUCLEOTIDE SEQUENCE [LARGE SCALE GENOMIC DNA]</scope>
</reference>
<dbReference type="EMBL" id="CAMXCT030001125">
    <property type="protein sequence ID" value="CAL4774310.1"/>
    <property type="molecule type" value="Genomic_DNA"/>
</dbReference>
<keyword evidence="5" id="KW-1185">Reference proteome</keyword>
<feature type="compositionally biased region" description="Low complexity" evidence="1">
    <location>
        <begin position="127"/>
        <end position="147"/>
    </location>
</feature>
<keyword evidence="2" id="KW-0472">Membrane</keyword>
<feature type="region of interest" description="Disordered" evidence="1">
    <location>
        <begin position="123"/>
        <end position="147"/>
    </location>
</feature>
<comment type="caution">
    <text evidence="3">The sequence shown here is derived from an EMBL/GenBank/DDBJ whole genome shotgun (WGS) entry which is preliminary data.</text>
</comment>
<keyword evidence="2" id="KW-1133">Transmembrane helix</keyword>
<keyword evidence="2" id="KW-0812">Transmembrane</keyword>
<dbReference type="Proteomes" id="UP001152797">
    <property type="component" value="Unassembled WGS sequence"/>
</dbReference>
<feature type="transmembrane region" description="Helical" evidence="2">
    <location>
        <begin position="83"/>
        <end position="102"/>
    </location>
</feature>
<reference evidence="3" key="1">
    <citation type="submission" date="2022-10" db="EMBL/GenBank/DDBJ databases">
        <authorList>
            <person name="Chen Y."/>
            <person name="Dougan E. K."/>
            <person name="Chan C."/>
            <person name="Rhodes N."/>
            <person name="Thang M."/>
        </authorList>
    </citation>
    <scope>NUCLEOTIDE SEQUENCE</scope>
</reference>
<evidence type="ECO:0000313" key="4">
    <source>
        <dbReference type="EMBL" id="CAL4774310.1"/>
    </source>
</evidence>
<evidence type="ECO:0000313" key="3">
    <source>
        <dbReference type="EMBL" id="CAI3986998.1"/>
    </source>
</evidence>
<evidence type="ECO:0000256" key="1">
    <source>
        <dbReference type="SAM" id="MobiDB-lite"/>
    </source>
</evidence>
<dbReference type="EMBL" id="CAMXCT010001125">
    <property type="protein sequence ID" value="CAI3986998.1"/>
    <property type="molecule type" value="Genomic_DNA"/>
</dbReference>
<protein>
    <submittedName>
        <fullName evidence="3">Uncharacterized protein</fullName>
    </submittedName>
</protein>
<dbReference type="AlphaFoldDB" id="A0A9P1C9A3"/>